<feature type="transmembrane region" description="Helical" evidence="8">
    <location>
        <begin position="303"/>
        <end position="325"/>
    </location>
</feature>
<feature type="transmembrane region" description="Helical" evidence="8">
    <location>
        <begin position="410"/>
        <end position="436"/>
    </location>
</feature>
<dbReference type="RefSeq" id="WP_328984379.1">
    <property type="nucleotide sequence ID" value="NZ_CP121472.1"/>
</dbReference>
<dbReference type="Proteomes" id="UP001432180">
    <property type="component" value="Chromosome"/>
</dbReference>
<evidence type="ECO:0000256" key="2">
    <source>
        <dbReference type="ARBA" id="ARBA00005346"/>
    </source>
</evidence>
<keyword evidence="6 8" id="KW-0472">Membrane</keyword>
<evidence type="ECO:0000256" key="1">
    <source>
        <dbReference type="ARBA" id="ARBA00004651"/>
    </source>
</evidence>
<comment type="similarity">
    <text evidence="2">Belongs to the CPA3 antiporters (TC 2.A.63) subunit D family.</text>
</comment>
<comment type="subcellular location">
    <subcellularLocation>
        <location evidence="1">Cell membrane</location>
        <topology evidence="1">Multi-pass membrane protein</topology>
    </subcellularLocation>
    <subcellularLocation>
        <location evidence="7">Membrane</location>
        <topology evidence="7">Multi-pass membrane protein</topology>
    </subcellularLocation>
</comment>
<feature type="transmembrane region" description="Helical" evidence="8">
    <location>
        <begin position="373"/>
        <end position="390"/>
    </location>
</feature>
<dbReference type="EMBL" id="CP121472">
    <property type="protein sequence ID" value="WPL18629.1"/>
    <property type="molecule type" value="Genomic_DNA"/>
</dbReference>
<feature type="transmembrane region" description="Helical" evidence="8">
    <location>
        <begin position="6"/>
        <end position="25"/>
    </location>
</feature>
<evidence type="ECO:0000259" key="9">
    <source>
        <dbReference type="Pfam" id="PF00361"/>
    </source>
</evidence>
<proteinExistence type="inferred from homology"/>
<feature type="domain" description="NADH:quinone oxidoreductase/Mrp antiporter transmembrane" evidence="9">
    <location>
        <begin position="126"/>
        <end position="420"/>
    </location>
</feature>
<keyword evidence="3" id="KW-1003">Cell membrane</keyword>
<feature type="transmembrane region" description="Helical" evidence="8">
    <location>
        <begin position="235"/>
        <end position="257"/>
    </location>
</feature>
<dbReference type="InterPro" id="IPR003918">
    <property type="entry name" value="NADH_UbQ_OxRdtase"/>
</dbReference>
<reference evidence="10 11" key="1">
    <citation type="journal article" date="2023" name="Microorganisms">
        <title>Thiorhodovibrio frisius and Trv. litoralis spp. nov., Two Novel Members from a Clade of Fastidious Purple Sulfur Bacteria That Exhibit Unique Red-Shifted Light-Harvesting Capabilities.</title>
        <authorList>
            <person name="Methner A."/>
            <person name="Kuzyk S.B."/>
            <person name="Petersen J."/>
            <person name="Bauer S."/>
            <person name="Brinkmann H."/>
            <person name="Sichau K."/>
            <person name="Wanner G."/>
            <person name="Wolf J."/>
            <person name="Neumann-Schaal M."/>
            <person name="Henke P."/>
            <person name="Tank M."/>
            <person name="Sproer C."/>
            <person name="Bunk B."/>
            <person name="Overmann J."/>
        </authorList>
    </citation>
    <scope>NUCLEOTIDE SEQUENCE [LARGE SCALE GENOMIC DNA]</scope>
    <source>
        <strain evidence="10 11">DSM 6702</strain>
    </source>
</reference>
<dbReference type="InterPro" id="IPR001750">
    <property type="entry name" value="ND/Mrp_TM"/>
</dbReference>
<keyword evidence="11" id="KW-1185">Reference proteome</keyword>
<dbReference type="Pfam" id="PF00361">
    <property type="entry name" value="Proton_antipo_M"/>
    <property type="match status" value="1"/>
</dbReference>
<evidence type="ECO:0000313" key="10">
    <source>
        <dbReference type="EMBL" id="WPL18629.1"/>
    </source>
</evidence>
<keyword evidence="4 7" id="KW-0812">Transmembrane</keyword>
<feature type="transmembrane region" description="Helical" evidence="8">
    <location>
        <begin position="108"/>
        <end position="125"/>
    </location>
</feature>
<name>A0ABZ0SE95_9GAMM</name>
<dbReference type="PANTHER" id="PTHR42703:SF1">
    <property type="entry name" value="NA(+)_H(+) ANTIPORTER SUBUNIT D1"/>
    <property type="match status" value="1"/>
</dbReference>
<protein>
    <submittedName>
        <fullName evidence="10">Multiple resistance and pH homeostasis protein D</fullName>
    </submittedName>
</protein>
<evidence type="ECO:0000256" key="4">
    <source>
        <dbReference type="ARBA" id="ARBA00022692"/>
    </source>
</evidence>
<keyword evidence="5 8" id="KW-1133">Transmembrane helix</keyword>
<evidence type="ECO:0000256" key="6">
    <source>
        <dbReference type="ARBA" id="ARBA00023136"/>
    </source>
</evidence>
<feature type="transmembrane region" description="Helical" evidence="8">
    <location>
        <begin position="277"/>
        <end position="296"/>
    </location>
</feature>
<feature type="transmembrane region" description="Helical" evidence="8">
    <location>
        <begin position="161"/>
        <end position="183"/>
    </location>
</feature>
<evidence type="ECO:0000256" key="5">
    <source>
        <dbReference type="ARBA" id="ARBA00022989"/>
    </source>
</evidence>
<evidence type="ECO:0000256" key="8">
    <source>
        <dbReference type="SAM" id="Phobius"/>
    </source>
</evidence>
<feature type="transmembrane region" description="Helical" evidence="8">
    <location>
        <begin position="203"/>
        <end position="223"/>
    </location>
</feature>
<dbReference type="NCBIfam" id="NF009309">
    <property type="entry name" value="PRK12666.1"/>
    <property type="match status" value="1"/>
</dbReference>
<evidence type="ECO:0000256" key="7">
    <source>
        <dbReference type="RuleBase" id="RU000320"/>
    </source>
</evidence>
<evidence type="ECO:0000256" key="3">
    <source>
        <dbReference type="ARBA" id="ARBA00022475"/>
    </source>
</evidence>
<organism evidence="10 11">
    <name type="scientific">Thiorhodovibrio winogradskyi</name>
    <dbReference type="NCBI Taxonomy" id="77007"/>
    <lineage>
        <taxon>Bacteria</taxon>
        <taxon>Pseudomonadati</taxon>
        <taxon>Pseudomonadota</taxon>
        <taxon>Gammaproteobacteria</taxon>
        <taxon>Chromatiales</taxon>
        <taxon>Chromatiaceae</taxon>
        <taxon>Thiorhodovibrio</taxon>
    </lineage>
</organism>
<gene>
    <name evidence="10" type="primary">mrpD_3</name>
    <name evidence="10" type="ORF">Thiowin_03709</name>
</gene>
<evidence type="ECO:0000313" key="11">
    <source>
        <dbReference type="Proteomes" id="UP001432180"/>
    </source>
</evidence>
<accession>A0ABZ0SE95</accession>
<sequence length="506" mass="53017">MNHLLVAPVALPLIAGALLLILWRAPLRLQRVLSLLACLGLLGLAVALLHSASHQGIQVYLIGDWPAPYGISLVLDQLAALMLALTALLALFALAYAMTGGDRAGRHFHALFQFQLLGLNAAFLTGDLFNLFVAFEILLIASYGLLLHGGGAERTRAALHYVALNLVGSLLFLIGLGTLYAATGSLNMADLATRIAALPAADATLARVAAMLLLAVFGLKAAVIPLHFWLPGTYAAASAAVAALFAIMTKVGIYAIIRLTTLVYGLGETPMLEWTSPWLLVAGLATIAIGTLGAMASDELRELIAYLVVVSVGTLVAGIALATPAGLSASLYYLLHTTLVTGGLFLLAERIASAREGSTRLSEGKRPPPSHQLGWVFFLGAIAVAGMPPLSGLIGKVLLLMAAHDQSALIPLWTMVLVSSLLLTLTLTRAGILLFWRGPEASPAKPRPLPWLVATGLLGMSPLLVILGGPIVDWTDATAAQTLDARTYVTAVEQSAPLVPRPAGEH</sequence>
<dbReference type="InterPro" id="IPR050586">
    <property type="entry name" value="CPA3_Na-H_Antiporter_D"/>
</dbReference>
<dbReference type="PRINTS" id="PR01437">
    <property type="entry name" value="NUOXDRDTASE4"/>
</dbReference>
<feature type="transmembrane region" description="Helical" evidence="8">
    <location>
        <begin position="32"/>
        <end position="53"/>
    </location>
</feature>
<feature type="transmembrane region" description="Helical" evidence="8">
    <location>
        <begin position="73"/>
        <end position="96"/>
    </location>
</feature>
<feature type="transmembrane region" description="Helical" evidence="8">
    <location>
        <begin position="448"/>
        <end position="467"/>
    </location>
</feature>
<dbReference type="PANTHER" id="PTHR42703">
    <property type="entry name" value="NADH DEHYDROGENASE"/>
    <property type="match status" value="1"/>
</dbReference>
<feature type="transmembrane region" description="Helical" evidence="8">
    <location>
        <begin position="131"/>
        <end position="149"/>
    </location>
</feature>